<reference evidence="1" key="1">
    <citation type="submission" date="2021-10" db="EMBL/GenBank/DDBJ databases">
        <title>Roseicella aerolatum sp. nov., isolated from aerosols of e-waste dismantling site.</title>
        <authorList>
            <person name="Qin T."/>
        </authorList>
    </citation>
    <scope>NUCLEOTIDE SEQUENCE</scope>
    <source>
        <strain evidence="1">GB24</strain>
    </source>
</reference>
<comment type="caution">
    <text evidence="1">The sequence shown here is derived from an EMBL/GenBank/DDBJ whole genome shotgun (WGS) entry which is preliminary data.</text>
</comment>
<dbReference type="Proteomes" id="UP001139311">
    <property type="component" value="Unassembled WGS sequence"/>
</dbReference>
<organism evidence="1 2">
    <name type="scientific">Roseicella aerolata</name>
    <dbReference type="NCBI Taxonomy" id="2883479"/>
    <lineage>
        <taxon>Bacteria</taxon>
        <taxon>Pseudomonadati</taxon>
        <taxon>Pseudomonadota</taxon>
        <taxon>Alphaproteobacteria</taxon>
        <taxon>Acetobacterales</taxon>
        <taxon>Roseomonadaceae</taxon>
        <taxon>Roseicella</taxon>
    </lineage>
</organism>
<accession>A0A9X1I9L6</accession>
<keyword evidence="2" id="KW-1185">Reference proteome</keyword>
<name>A0A9X1I9L6_9PROT</name>
<proteinExistence type="predicted"/>
<protein>
    <submittedName>
        <fullName evidence="1">Uncharacterized protein</fullName>
    </submittedName>
</protein>
<sequence length="144" mass="15377">MEPLILGPFAVARDGALYPREPHEPPALRFSWRDRRCEAAITPDGLRLVAIAGRIPSTAEPGADRISAFATVATLPASLPPGWRLRLLPDHRIQVETSAETPAATTATSVIAAMVRFALALDPYLDRLESASVAPSGRLNTCPG</sequence>
<gene>
    <name evidence="1" type="ORF">LHA35_01810</name>
</gene>
<evidence type="ECO:0000313" key="2">
    <source>
        <dbReference type="Proteomes" id="UP001139311"/>
    </source>
</evidence>
<dbReference type="EMBL" id="JAJAQI010000002">
    <property type="protein sequence ID" value="MCB4820467.1"/>
    <property type="molecule type" value="Genomic_DNA"/>
</dbReference>
<evidence type="ECO:0000313" key="1">
    <source>
        <dbReference type="EMBL" id="MCB4820467.1"/>
    </source>
</evidence>
<dbReference type="AlphaFoldDB" id="A0A9X1I9L6"/>
<dbReference type="RefSeq" id="WP_226603728.1">
    <property type="nucleotide sequence ID" value="NZ_JAJAQI010000002.1"/>
</dbReference>